<gene>
    <name evidence="1" type="ORF">SAMN04489727_1901</name>
</gene>
<dbReference type="OrthoDB" id="5192466at2"/>
<reference evidence="2" key="1">
    <citation type="submission" date="2016-10" db="EMBL/GenBank/DDBJ databases">
        <authorList>
            <person name="Varghese N."/>
            <person name="Submissions S."/>
        </authorList>
    </citation>
    <scope>NUCLEOTIDE SEQUENCE [LARGE SCALE GENOMIC DNA]</scope>
    <source>
        <strain evidence="2">DSM 44544</strain>
    </source>
</reference>
<dbReference type="RefSeq" id="WP_091305460.1">
    <property type="nucleotide sequence ID" value="NZ_FNSO01000003.1"/>
</dbReference>
<evidence type="ECO:0000313" key="1">
    <source>
        <dbReference type="EMBL" id="SEB45662.1"/>
    </source>
</evidence>
<accession>A0A1H4JJ59</accession>
<protein>
    <submittedName>
        <fullName evidence="1">Uncharacterized protein</fullName>
    </submittedName>
</protein>
<dbReference type="Proteomes" id="UP000199622">
    <property type="component" value="Unassembled WGS sequence"/>
</dbReference>
<evidence type="ECO:0000313" key="2">
    <source>
        <dbReference type="Proteomes" id="UP000199622"/>
    </source>
</evidence>
<organism evidence="1 2">
    <name type="scientific">Amycolatopsis tolypomycina</name>
    <dbReference type="NCBI Taxonomy" id="208445"/>
    <lineage>
        <taxon>Bacteria</taxon>
        <taxon>Bacillati</taxon>
        <taxon>Actinomycetota</taxon>
        <taxon>Actinomycetes</taxon>
        <taxon>Pseudonocardiales</taxon>
        <taxon>Pseudonocardiaceae</taxon>
        <taxon>Amycolatopsis</taxon>
    </lineage>
</organism>
<name>A0A1H4JJ59_9PSEU</name>
<proteinExistence type="predicted"/>
<keyword evidence="2" id="KW-1185">Reference proteome</keyword>
<dbReference type="EMBL" id="FNSO01000003">
    <property type="protein sequence ID" value="SEB45662.1"/>
    <property type="molecule type" value="Genomic_DNA"/>
</dbReference>
<dbReference type="AlphaFoldDB" id="A0A1H4JJ59"/>
<sequence length="204" mass="21344">MNNHTIEHAGAEVKRRWRLLATAAIAALATVLAVATTGPATLRGSAAPAPVANAIQSVPMQLTPAELTAWRAQTATPAGRAEVVRLMRDAFAGVATVGTGPRDLPGTTTREGHIQTAAYAAGIRPAVATGITGDHFWIIVSYADVVNGAIWGAVRACQTRLPGWLCTSAGNLLASWAQGWGTASNHGLWAEIYWAPPHVNAGRW</sequence>